<accession>A0AA36MQU2</accession>
<gene>
    <name evidence="2" type="ORF">EVOR1521_LOCUS5698</name>
</gene>
<feature type="compositionally biased region" description="Low complexity" evidence="1">
    <location>
        <begin position="490"/>
        <end position="499"/>
    </location>
</feature>
<dbReference type="AlphaFoldDB" id="A0AA36MQU2"/>
<reference evidence="2" key="1">
    <citation type="submission" date="2023-08" db="EMBL/GenBank/DDBJ databases">
        <authorList>
            <person name="Chen Y."/>
            <person name="Shah S."/>
            <person name="Dougan E. K."/>
            <person name="Thang M."/>
            <person name="Chan C."/>
        </authorList>
    </citation>
    <scope>NUCLEOTIDE SEQUENCE</scope>
</reference>
<dbReference type="EMBL" id="CAUJNA010000413">
    <property type="protein sequence ID" value="CAJ1376708.1"/>
    <property type="molecule type" value="Genomic_DNA"/>
</dbReference>
<evidence type="ECO:0000256" key="1">
    <source>
        <dbReference type="SAM" id="MobiDB-lite"/>
    </source>
</evidence>
<feature type="region of interest" description="Disordered" evidence="1">
    <location>
        <begin position="478"/>
        <end position="524"/>
    </location>
</feature>
<protein>
    <submittedName>
        <fullName evidence="2">Uncharacterized protein</fullName>
    </submittedName>
</protein>
<proteinExistence type="predicted"/>
<comment type="caution">
    <text evidence="2">The sequence shown here is derived from an EMBL/GenBank/DDBJ whole genome shotgun (WGS) entry which is preliminary data.</text>
</comment>
<evidence type="ECO:0000313" key="2">
    <source>
        <dbReference type="EMBL" id="CAJ1376708.1"/>
    </source>
</evidence>
<feature type="compositionally biased region" description="Basic and acidic residues" evidence="1">
    <location>
        <begin position="510"/>
        <end position="524"/>
    </location>
</feature>
<name>A0AA36MQU2_9DINO</name>
<dbReference type="Proteomes" id="UP001178507">
    <property type="component" value="Unassembled WGS sequence"/>
</dbReference>
<evidence type="ECO:0000313" key="3">
    <source>
        <dbReference type="Proteomes" id="UP001178507"/>
    </source>
</evidence>
<sequence>MVCFHDVWSKGTQMCSVGFQKKLLDGQTICTQLATAETKRLAQVQANRQLVSEAKGHLAPVSGQEGFLSLAGSHSVAFLRWCWVVLAASIEEAIPQLPNFIQMAANSSNSISKAINELEVALHVATAFEKGLSLPDAIQQASQGDVRCRASVPAIAKFVQNFGGGSQGFPLLHFLANFSKQFNATLLVGTELMSTLATLSGENHWLSLQAILTAYTKEIHDPSGADASSADQAKTQTDMQVTDVLAASHKTIAMLQNHHMELGKLYTNKDHGAKVFELTDMTDDHATMTHKPLFHDQEEVHVPLRKLPTWKATKALMPMLCPEELAREGMTAKILLEERARSEVQLALHKAAERHHLDAQTIAFGQNPQGLLATKAIRKTIRLVPLGMVNKAKPTTKETKLLIEHGGHTWTIGPFRQNLQFEADSPACLIPFFWCKPTSEPSEVTMVYSTVVESGITIPCLENPAPLEPRQQLLFLAAHAEASEADHGEASGAAEPSEATPKAKAKNKAKAKEQSEPPSKKPKK</sequence>
<keyword evidence="3" id="KW-1185">Reference proteome</keyword>
<organism evidence="2 3">
    <name type="scientific">Effrenium voratum</name>
    <dbReference type="NCBI Taxonomy" id="2562239"/>
    <lineage>
        <taxon>Eukaryota</taxon>
        <taxon>Sar</taxon>
        <taxon>Alveolata</taxon>
        <taxon>Dinophyceae</taxon>
        <taxon>Suessiales</taxon>
        <taxon>Symbiodiniaceae</taxon>
        <taxon>Effrenium</taxon>
    </lineage>
</organism>